<dbReference type="InterPro" id="IPR019821">
    <property type="entry name" value="Kinesin_motor_CS"/>
</dbReference>
<dbReference type="PROSITE" id="PS00411">
    <property type="entry name" value="KINESIN_MOTOR_1"/>
    <property type="match status" value="1"/>
</dbReference>
<keyword evidence="2" id="KW-0963">Cytoplasm</keyword>
<evidence type="ECO:0000256" key="9">
    <source>
        <dbReference type="ARBA" id="ARBA00023212"/>
    </source>
</evidence>
<dbReference type="Ensembl" id="ENSMUNT00000027888.1">
    <property type="protein sequence ID" value="ENSMUNP00000026294.1"/>
    <property type="gene ID" value="ENSMUNG00000009219.2"/>
</dbReference>
<dbReference type="GO" id="GO:0005737">
    <property type="term" value="C:cytoplasm"/>
    <property type="evidence" value="ECO:0007669"/>
    <property type="project" value="UniProtKB-ARBA"/>
</dbReference>
<dbReference type="SUPFAM" id="SSF52540">
    <property type="entry name" value="P-loop containing nucleoside triphosphate hydrolases"/>
    <property type="match status" value="1"/>
</dbReference>
<feature type="region of interest" description="Disordered" evidence="12">
    <location>
        <begin position="1398"/>
        <end position="1434"/>
    </location>
</feature>
<dbReference type="Gene3D" id="3.40.850.10">
    <property type="entry name" value="Kinesin motor domain"/>
    <property type="match status" value="1"/>
</dbReference>
<comment type="subcellular location">
    <subcellularLocation>
        <location evidence="1">Cytoplasm</location>
        <location evidence="1">Cytoskeleton</location>
    </subcellularLocation>
</comment>
<evidence type="ECO:0000256" key="2">
    <source>
        <dbReference type="ARBA" id="ARBA00022490"/>
    </source>
</evidence>
<evidence type="ECO:0000256" key="10">
    <source>
        <dbReference type="PROSITE-ProRule" id="PRU00283"/>
    </source>
</evidence>
<organism evidence="13 14">
    <name type="scientific">Melopsittacus undulatus</name>
    <name type="common">Budgerigar</name>
    <name type="synonym">Psittacus undulatus</name>
    <dbReference type="NCBI Taxonomy" id="13146"/>
    <lineage>
        <taxon>Eukaryota</taxon>
        <taxon>Metazoa</taxon>
        <taxon>Chordata</taxon>
        <taxon>Craniata</taxon>
        <taxon>Vertebrata</taxon>
        <taxon>Euteleostomi</taxon>
        <taxon>Archelosauria</taxon>
        <taxon>Archosauria</taxon>
        <taxon>Dinosauria</taxon>
        <taxon>Saurischia</taxon>
        <taxon>Theropoda</taxon>
        <taxon>Coelurosauria</taxon>
        <taxon>Aves</taxon>
        <taxon>Neognathae</taxon>
        <taxon>Neoaves</taxon>
        <taxon>Telluraves</taxon>
        <taxon>Australaves</taxon>
        <taxon>Psittaciformes</taxon>
        <taxon>Psittaculidae</taxon>
        <taxon>Melopsittacus</taxon>
    </lineage>
</organism>
<keyword evidence="7 11" id="KW-0175">Coiled coil</keyword>
<dbReference type="InterPro" id="IPR022140">
    <property type="entry name" value="Kinesin-like_KIF1-typ"/>
</dbReference>
<dbReference type="GO" id="GO:0045184">
    <property type="term" value="P:establishment of protein localization"/>
    <property type="evidence" value="ECO:0007669"/>
    <property type="project" value="UniProtKB-ARBA"/>
</dbReference>
<dbReference type="Pfam" id="PF00225">
    <property type="entry name" value="Kinesin"/>
    <property type="match status" value="1"/>
</dbReference>
<dbReference type="InterPro" id="IPR001752">
    <property type="entry name" value="Kinesin_motor_dom"/>
</dbReference>
<dbReference type="InterPro" id="IPR027417">
    <property type="entry name" value="P-loop_NTPase"/>
</dbReference>
<dbReference type="InterPro" id="IPR008984">
    <property type="entry name" value="SMAD_FHA_dom_sf"/>
</dbReference>
<dbReference type="Pfam" id="PF12473">
    <property type="entry name" value="DUF3694"/>
    <property type="match status" value="2"/>
</dbReference>
<keyword evidence="8 10" id="KW-0505">Motor protein</keyword>
<evidence type="ECO:0000313" key="13">
    <source>
        <dbReference type="Ensembl" id="ENSMUNP00000026294.1"/>
    </source>
</evidence>
<feature type="compositionally biased region" description="Low complexity" evidence="12">
    <location>
        <begin position="1591"/>
        <end position="1602"/>
    </location>
</feature>
<gene>
    <name evidence="13" type="primary">LOC101878806</name>
</gene>
<dbReference type="Pfam" id="PF00498">
    <property type="entry name" value="FHA"/>
    <property type="match status" value="1"/>
</dbReference>
<protein>
    <submittedName>
        <fullName evidence="13">Uncharacterized protein</fullName>
    </submittedName>
</protein>
<name>A0A8V5G7S7_MELUD</name>
<dbReference type="InterPro" id="IPR036961">
    <property type="entry name" value="Kinesin_motor_dom_sf"/>
</dbReference>
<dbReference type="Proteomes" id="UP000694405">
    <property type="component" value="Chromosome 1"/>
</dbReference>
<evidence type="ECO:0000256" key="5">
    <source>
        <dbReference type="ARBA" id="ARBA00022741"/>
    </source>
</evidence>
<dbReference type="Pfam" id="PF01302">
    <property type="entry name" value="CAP_GLY"/>
    <property type="match status" value="1"/>
</dbReference>
<dbReference type="SMART" id="SM00129">
    <property type="entry name" value="KISc"/>
    <property type="match status" value="1"/>
</dbReference>
<dbReference type="SMART" id="SM01052">
    <property type="entry name" value="CAP_GLY"/>
    <property type="match status" value="1"/>
</dbReference>
<dbReference type="PRINTS" id="PR00380">
    <property type="entry name" value="KINESINHEAVY"/>
</dbReference>
<dbReference type="FunFam" id="3.40.850.10:FF:000010">
    <property type="entry name" value="Kinesin family member 13A"/>
    <property type="match status" value="1"/>
</dbReference>
<feature type="compositionally biased region" description="Polar residues" evidence="12">
    <location>
        <begin position="1607"/>
        <end position="1617"/>
    </location>
</feature>
<evidence type="ECO:0000256" key="3">
    <source>
        <dbReference type="ARBA" id="ARBA00022553"/>
    </source>
</evidence>
<keyword evidence="14" id="KW-1185">Reference proteome</keyword>
<dbReference type="GO" id="GO:0005874">
    <property type="term" value="C:microtubule"/>
    <property type="evidence" value="ECO:0007669"/>
    <property type="project" value="UniProtKB-KW"/>
</dbReference>
<dbReference type="PANTHER" id="PTHR47117">
    <property type="entry name" value="STAR-RELATED LIPID TRANSFER PROTEIN 9"/>
    <property type="match status" value="1"/>
</dbReference>
<dbReference type="PROSITE" id="PS50067">
    <property type="entry name" value="KINESIN_MOTOR_2"/>
    <property type="match status" value="1"/>
</dbReference>
<sequence length="1647" mass="184672">RMLFQVHKVPNLSFYVLLQVFAFDHCFWSMDESNTTKYAGQEVVFKCLGEGILEKAFQGYNACIFAYGQTGSGKSFSMMGNAEQLGLIPRLCCALFQRISVEENESHTFKVEVSYMEIYNEKVRDLLDPKGSRQSLKVREHKVLGPYVDGLSQLAVTNFEDIESLMSEGNKSRTVAATNMNEESSRSHAVFNIIVTQTLYDLHSGNSGEKVSKVSLVDLAGSERVSKTGAAGERLKEGSNINKSLSTLGLVISSLADQAAGKGKNKFVPYRDSVLTWLLKDNLGGNSQTAMIATISPAADNYEETLSTLRYADRAKRIVNHAVVNEDPNARVIRELREEVEKLKEQLSQAEAMKAPELKEKLEESEKLIKELTVTWEEKLRKTEEIAQERQRQLESMGISLESSGIKVGDDKCYLVNLNADPALNELLVYYLKDHTRVGADTSQDIQLFGIGIQPEHCEIDVALDGEVTLTPKENARSCVNGALVCSVTQLWHGDRILWGNNHFFRINLPKRKRRDWLKDPEKETSLGEHDLDAASEASSEPDYNYEFAQMEVIMKTLNSNDPVQNVVQILEKQYLEEKRSALEEQRLMYERELELLRQQLSPERQHQHGSDRLSYTAQTAQQKVNLWTEERDELFRQSLAKLREQIVKANTLVREANFLAEEMSKLTDYQVTLQIPAENLSANKKRGAIVSEPAIQVRRKGKGTQVWTIEKLENKLVDMRDVYQEWKEKNPELISPLRNLIGKRGDPFYEAQENHNLIGVANVFLECLFYDVKLQYAVPIISQQGEVAGRLHVEVMRVTGSVPERVVEGDDSSENSSESGSLEVKIKEATGLPPNLSNFVFCQYTFWDQCESTVAAPVVDPDVPSPQSKDAHFTVTFSHCKDYVVNITEEFLEFISEGALAIEVWGHRCTGNGSSVWEVDSLHAKTRTLRDRWNEVTRRIEMWISIQELNEMGEYTAVELHQAKDVNTGGIFQLRQGHSRRVQVTVKPVQHSGTLPLMVEAILSVSIGGVTARSTKLQRGLDSYQEEDLNCVRERWSDALIKRREYLDEQIQKISNKQEKSEDDLEREARLVEQWVGLTEERNAVFVPAPGSGIPGAPANWIPPAGMETHIPVLFLDLNVESLISLSFLSLCFSAQVSATAAWDSSVHDSVHLNRVTPQNERIYLIVKTTVQLSHPAAMELVLRKRIAANIYNKQSFTQSLKRRISLKNIHYACGVTYEIVSNIPKATEEIEDRETLALMAARSENEGTSDGETYIEKYTRGVLQVENILSLERLRQFILETLLSYIAHPVKPSLLLQDSEEEDGELEAINKKRISPQSFQNFRPYVPEEFADFSVYNASLENREWFSSKSDFMSSRVLEKEVSRSPTTSSITSGYFSHSASNATLSDMLVPCSDSTDQLASHTKELDSNDPSGSSLAHELRSSSNKECRESEKELVREKLTVSPLKENSALTEQHAAVMESPVCSVLVKETSECETYPGASVDDFIGKDHVDGSDGEESASADQAHALPSWVAVGEQVCVGSNKMGTVRYVGTVDFSAGIWVGVELNVQLGKHDGIVKGREYFHCKPRHGVFVRPGRLSKAPASLRKWSSTSRSQASSTSDKQRSSALQGSSPTPKTGGEVLCHSGDAAASAFSRKQENRKSWIN</sequence>
<dbReference type="CDD" id="cd01365">
    <property type="entry name" value="KISc_KIF1A_KIF1B"/>
    <property type="match status" value="1"/>
</dbReference>
<keyword evidence="3" id="KW-0597">Phosphoprotein</keyword>
<dbReference type="PROSITE" id="PS50245">
    <property type="entry name" value="CAP_GLY_2"/>
    <property type="match status" value="1"/>
</dbReference>
<evidence type="ECO:0000256" key="8">
    <source>
        <dbReference type="ARBA" id="ARBA00023175"/>
    </source>
</evidence>
<dbReference type="InterPro" id="IPR000938">
    <property type="entry name" value="CAP-Gly_domain"/>
</dbReference>
<accession>A0A8V5G7S7</accession>
<evidence type="ECO:0000256" key="12">
    <source>
        <dbReference type="SAM" id="MobiDB-lite"/>
    </source>
</evidence>
<feature type="coiled-coil region" evidence="11">
    <location>
        <begin position="330"/>
        <end position="375"/>
    </location>
</feature>
<dbReference type="SUPFAM" id="SSF49879">
    <property type="entry name" value="SMAD/FHA domain"/>
    <property type="match status" value="1"/>
</dbReference>
<keyword evidence="4" id="KW-0493">Microtubule</keyword>
<evidence type="ECO:0000256" key="11">
    <source>
        <dbReference type="SAM" id="Coils"/>
    </source>
</evidence>
<dbReference type="GO" id="GO:0007018">
    <property type="term" value="P:microtubule-based movement"/>
    <property type="evidence" value="ECO:0007669"/>
    <property type="project" value="InterPro"/>
</dbReference>
<dbReference type="Pfam" id="PF16183">
    <property type="entry name" value="Kinesin_assoc"/>
    <property type="match status" value="1"/>
</dbReference>
<feature type="region of interest" description="Disordered" evidence="12">
    <location>
        <begin position="520"/>
        <end position="541"/>
    </location>
</feature>
<evidence type="ECO:0000256" key="6">
    <source>
        <dbReference type="ARBA" id="ARBA00022840"/>
    </source>
</evidence>
<dbReference type="Gene3D" id="2.30.30.190">
    <property type="entry name" value="CAP Gly-rich-like domain"/>
    <property type="match status" value="1"/>
</dbReference>
<evidence type="ECO:0000256" key="1">
    <source>
        <dbReference type="ARBA" id="ARBA00004245"/>
    </source>
</evidence>
<keyword evidence="9" id="KW-0206">Cytoskeleton</keyword>
<keyword evidence="5 10" id="KW-0547">Nucleotide-binding</keyword>
<reference evidence="13" key="3">
    <citation type="submission" date="2025-09" db="UniProtKB">
        <authorList>
            <consortium name="Ensembl"/>
        </authorList>
    </citation>
    <scope>IDENTIFICATION</scope>
</reference>
<dbReference type="Gene3D" id="2.60.200.20">
    <property type="match status" value="1"/>
</dbReference>
<feature type="compositionally biased region" description="Basic and acidic residues" evidence="12">
    <location>
        <begin position="1420"/>
        <end position="1434"/>
    </location>
</feature>
<evidence type="ECO:0000256" key="7">
    <source>
        <dbReference type="ARBA" id="ARBA00023054"/>
    </source>
</evidence>
<feature type="binding site" evidence="10">
    <location>
        <begin position="68"/>
        <end position="75"/>
    </location>
    <ligand>
        <name>ATP</name>
        <dbReference type="ChEBI" id="CHEBI:30616"/>
    </ligand>
</feature>
<feature type="coiled-coil region" evidence="11">
    <location>
        <begin position="573"/>
        <end position="638"/>
    </location>
</feature>
<dbReference type="CDD" id="cd22729">
    <property type="entry name" value="FHA_KIF13A"/>
    <property type="match status" value="1"/>
</dbReference>
<feature type="compositionally biased region" description="Basic and acidic residues" evidence="12">
    <location>
        <begin position="520"/>
        <end position="533"/>
    </location>
</feature>
<reference evidence="13" key="1">
    <citation type="submission" date="2020-03" db="EMBL/GenBank/DDBJ databases">
        <title>Melopsittacus undulatus (budgerigar) genome, bMelUnd1, maternal haplotype with Z.</title>
        <authorList>
            <person name="Gedman G."/>
            <person name="Mountcastle J."/>
            <person name="Haase B."/>
            <person name="Formenti G."/>
            <person name="Wright T."/>
            <person name="Apodaca J."/>
            <person name="Pelan S."/>
            <person name="Chow W."/>
            <person name="Rhie A."/>
            <person name="Howe K."/>
            <person name="Fedrigo O."/>
            <person name="Jarvis E.D."/>
        </authorList>
    </citation>
    <scope>NUCLEOTIDE SEQUENCE [LARGE SCALE GENOMIC DNA]</scope>
</reference>
<evidence type="ECO:0000256" key="4">
    <source>
        <dbReference type="ARBA" id="ARBA00022701"/>
    </source>
</evidence>
<evidence type="ECO:0000313" key="14">
    <source>
        <dbReference type="Proteomes" id="UP000694405"/>
    </source>
</evidence>
<dbReference type="Pfam" id="PF12423">
    <property type="entry name" value="KIF1B"/>
    <property type="match status" value="1"/>
</dbReference>
<dbReference type="InterPro" id="IPR036859">
    <property type="entry name" value="CAP-Gly_dom_sf"/>
</dbReference>
<reference evidence="13" key="2">
    <citation type="submission" date="2025-08" db="UniProtKB">
        <authorList>
            <consortium name="Ensembl"/>
        </authorList>
    </citation>
    <scope>IDENTIFICATION</scope>
</reference>
<dbReference type="InterPro" id="IPR032405">
    <property type="entry name" value="Kinesin_assoc"/>
</dbReference>
<proteinExistence type="inferred from homology"/>
<feature type="region of interest" description="Disordered" evidence="12">
    <location>
        <begin position="1487"/>
        <end position="1506"/>
    </location>
</feature>
<dbReference type="Gene3D" id="6.10.250.2520">
    <property type="match status" value="1"/>
</dbReference>
<comment type="similarity">
    <text evidence="10">Belongs to the TRAFAC class myosin-kinesin ATPase superfamily. Kinesin family.</text>
</comment>
<dbReference type="GO" id="GO:0005524">
    <property type="term" value="F:ATP binding"/>
    <property type="evidence" value="ECO:0007669"/>
    <property type="project" value="UniProtKB-UniRule"/>
</dbReference>
<keyword evidence="6 10" id="KW-0067">ATP-binding</keyword>
<dbReference type="GO" id="GO:0003777">
    <property type="term" value="F:microtubule motor activity"/>
    <property type="evidence" value="ECO:0007669"/>
    <property type="project" value="InterPro"/>
</dbReference>
<dbReference type="InterPro" id="IPR000253">
    <property type="entry name" value="FHA_dom"/>
</dbReference>
<dbReference type="GO" id="GO:0008017">
    <property type="term" value="F:microtubule binding"/>
    <property type="evidence" value="ECO:0007669"/>
    <property type="project" value="InterPro"/>
</dbReference>
<dbReference type="InterPro" id="IPR022164">
    <property type="entry name" value="Kinesin-like"/>
</dbReference>
<feature type="region of interest" description="Disordered" evidence="12">
    <location>
        <begin position="1585"/>
        <end position="1625"/>
    </location>
</feature>
<dbReference type="FunFam" id="2.60.200.20:FF:000002">
    <property type="entry name" value="Kinesin family member 13A"/>
    <property type="match status" value="1"/>
</dbReference>
<dbReference type="SUPFAM" id="SSF74924">
    <property type="entry name" value="Cap-Gly domain"/>
    <property type="match status" value="1"/>
</dbReference>